<evidence type="ECO:0000313" key="10">
    <source>
        <dbReference type="EMBL" id="GMG27695.1"/>
    </source>
</evidence>
<evidence type="ECO:0000256" key="1">
    <source>
        <dbReference type="ARBA" id="ARBA00004123"/>
    </source>
</evidence>
<feature type="region of interest" description="Disordered" evidence="8">
    <location>
        <begin position="120"/>
        <end position="223"/>
    </location>
</feature>
<dbReference type="PROSITE" id="PS50048">
    <property type="entry name" value="ZN2_CY6_FUNGAL_2"/>
    <property type="match status" value="1"/>
</dbReference>
<feature type="compositionally biased region" description="Polar residues" evidence="8">
    <location>
        <begin position="165"/>
        <end position="174"/>
    </location>
</feature>
<feature type="region of interest" description="Disordered" evidence="8">
    <location>
        <begin position="1"/>
        <end position="30"/>
    </location>
</feature>
<dbReference type="InterPro" id="IPR001138">
    <property type="entry name" value="Zn2Cys6_DnaBD"/>
</dbReference>
<evidence type="ECO:0000256" key="8">
    <source>
        <dbReference type="SAM" id="MobiDB-lite"/>
    </source>
</evidence>
<keyword evidence="6" id="KW-0804">Transcription</keyword>
<keyword evidence="4" id="KW-0805">Transcription regulation</keyword>
<keyword evidence="7" id="KW-0539">Nucleus</keyword>
<sequence>MKKSTSSSTYVPTPVTNPSSKSKTIKAPGSNTTRVSVACDRCRKKKIRCFYDEEDGQNSNPNEKKQCSNCKSVGLDCIFTDKLARKAFPRGYTESLEERVRELEFENKKLQKLLSLKSANVDPLSPGDEMMTDATNNNNNNNNNSNESLSQHQQHQHDHLQAPQSNGKPRSENSVGGLKLNDENLNLLNQQSSNGNSATGNNSNGNGNGNGNNNNNNNGAHSFEHHLHDETCNCGMYPHSVHNRPVSIAGSVDIDGGELSDDDSFLAYPSSNNDNFKYTRNVDDLRTRYGYDSFEQVNAPGAAATISLQNKMRTKNFMNLATLIATSIPRSTEETMFIPTLLAKIVSVHGFNSKAPFLTARSIALLKEAFNEEHRYTQFPISFKSVNFNKLTKQDSTQFFQGLNLPNHMNLDQF</sequence>
<gene>
    <name evidence="10" type="ORF">Amon01_000347000</name>
</gene>
<evidence type="ECO:0000256" key="3">
    <source>
        <dbReference type="ARBA" id="ARBA00022833"/>
    </source>
</evidence>
<feature type="compositionally biased region" description="Low complexity" evidence="8">
    <location>
        <begin position="1"/>
        <end position="20"/>
    </location>
</feature>
<reference evidence="10" key="1">
    <citation type="submission" date="2023-04" db="EMBL/GenBank/DDBJ databases">
        <title>Ambrosiozyma monospora NBRC 1965.</title>
        <authorList>
            <person name="Ichikawa N."/>
            <person name="Sato H."/>
            <person name="Tonouchi N."/>
        </authorList>
    </citation>
    <scope>NUCLEOTIDE SEQUENCE</scope>
    <source>
        <strain evidence="10">NBRC 1965</strain>
    </source>
</reference>
<dbReference type="GO" id="GO:0005634">
    <property type="term" value="C:nucleus"/>
    <property type="evidence" value="ECO:0007669"/>
    <property type="project" value="UniProtKB-SubCell"/>
</dbReference>
<evidence type="ECO:0000256" key="7">
    <source>
        <dbReference type="ARBA" id="ARBA00023242"/>
    </source>
</evidence>
<keyword evidence="5" id="KW-0238">DNA-binding</keyword>
<evidence type="ECO:0000256" key="2">
    <source>
        <dbReference type="ARBA" id="ARBA00022723"/>
    </source>
</evidence>
<dbReference type="PANTHER" id="PTHR47782:SF12">
    <property type="entry name" value="ZN(II)2CYS6 TRANSCRIPTION FACTOR (EUROFUNG)"/>
    <property type="match status" value="1"/>
</dbReference>
<dbReference type="GO" id="GO:0008270">
    <property type="term" value="F:zinc ion binding"/>
    <property type="evidence" value="ECO:0007669"/>
    <property type="project" value="InterPro"/>
</dbReference>
<organism evidence="10 11">
    <name type="scientific">Ambrosiozyma monospora</name>
    <name type="common">Yeast</name>
    <name type="synonym">Endomycopsis monosporus</name>
    <dbReference type="NCBI Taxonomy" id="43982"/>
    <lineage>
        <taxon>Eukaryota</taxon>
        <taxon>Fungi</taxon>
        <taxon>Dikarya</taxon>
        <taxon>Ascomycota</taxon>
        <taxon>Saccharomycotina</taxon>
        <taxon>Pichiomycetes</taxon>
        <taxon>Pichiales</taxon>
        <taxon>Pichiaceae</taxon>
        <taxon>Ambrosiozyma</taxon>
    </lineage>
</organism>
<feature type="domain" description="Zn(2)-C6 fungal-type" evidence="9">
    <location>
        <begin position="38"/>
        <end position="79"/>
    </location>
</feature>
<feature type="compositionally biased region" description="Low complexity" evidence="8">
    <location>
        <begin position="176"/>
        <end position="219"/>
    </location>
</feature>
<evidence type="ECO:0000313" key="11">
    <source>
        <dbReference type="Proteomes" id="UP001165063"/>
    </source>
</evidence>
<dbReference type="PANTHER" id="PTHR47782">
    <property type="entry name" value="ZN(II)2CYS6 TRANSCRIPTION FACTOR (EUROFUNG)-RELATED"/>
    <property type="match status" value="1"/>
</dbReference>
<dbReference type="CDD" id="cd15485">
    <property type="entry name" value="ZIP_Cat8"/>
    <property type="match status" value="1"/>
</dbReference>
<evidence type="ECO:0000259" key="9">
    <source>
        <dbReference type="PROSITE" id="PS50048"/>
    </source>
</evidence>
<dbReference type="GO" id="GO:0000981">
    <property type="term" value="F:DNA-binding transcription factor activity, RNA polymerase II-specific"/>
    <property type="evidence" value="ECO:0007669"/>
    <property type="project" value="InterPro"/>
</dbReference>
<protein>
    <submittedName>
        <fullName evidence="10">Unnamed protein product</fullName>
    </submittedName>
</protein>
<comment type="subcellular location">
    <subcellularLocation>
        <location evidence="1">Nucleus</location>
    </subcellularLocation>
</comment>
<name>A0A9W6YWK3_AMBMO</name>
<accession>A0A9W6YWK3</accession>
<dbReference type="GO" id="GO:0003677">
    <property type="term" value="F:DNA binding"/>
    <property type="evidence" value="ECO:0007669"/>
    <property type="project" value="UniProtKB-KW"/>
</dbReference>
<comment type="caution">
    <text evidence="10">The sequence shown here is derived from an EMBL/GenBank/DDBJ whole genome shotgun (WGS) entry which is preliminary data.</text>
</comment>
<keyword evidence="11" id="KW-1185">Reference proteome</keyword>
<dbReference type="InterPro" id="IPR052202">
    <property type="entry name" value="Yeast_MetPath_Reg"/>
</dbReference>
<evidence type="ECO:0000256" key="4">
    <source>
        <dbReference type="ARBA" id="ARBA00023015"/>
    </source>
</evidence>
<keyword evidence="2" id="KW-0479">Metal-binding</keyword>
<dbReference type="CDD" id="cd00067">
    <property type="entry name" value="GAL4"/>
    <property type="match status" value="1"/>
</dbReference>
<keyword evidence="3" id="KW-0862">Zinc</keyword>
<dbReference type="Pfam" id="PF00172">
    <property type="entry name" value="Zn_clus"/>
    <property type="match status" value="1"/>
</dbReference>
<dbReference type="SMART" id="SM00066">
    <property type="entry name" value="GAL4"/>
    <property type="match status" value="1"/>
</dbReference>
<dbReference type="Proteomes" id="UP001165063">
    <property type="component" value="Unassembled WGS sequence"/>
</dbReference>
<evidence type="ECO:0000256" key="6">
    <source>
        <dbReference type="ARBA" id="ARBA00023163"/>
    </source>
</evidence>
<dbReference type="EMBL" id="BSXU01001463">
    <property type="protein sequence ID" value="GMG27695.1"/>
    <property type="molecule type" value="Genomic_DNA"/>
</dbReference>
<feature type="compositionally biased region" description="Low complexity" evidence="8">
    <location>
        <begin position="136"/>
        <end position="146"/>
    </location>
</feature>
<evidence type="ECO:0000256" key="5">
    <source>
        <dbReference type="ARBA" id="ARBA00023125"/>
    </source>
</evidence>
<dbReference type="OrthoDB" id="1924787at2759"/>
<dbReference type="Gene3D" id="4.10.240.10">
    <property type="entry name" value="Zn(2)-C6 fungal-type DNA-binding domain"/>
    <property type="match status" value="1"/>
</dbReference>
<proteinExistence type="predicted"/>
<dbReference type="InterPro" id="IPR036864">
    <property type="entry name" value="Zn2-C6_fun-type_DNA-bd_sf"/>
</dbReference>
<dbReference type="SUPFAM" id="SSF57701">
    <property type="entry name" value="Zn2/Cys6 DNA-binding domain"/>
    <property type="match status" value="1"/>
</dbReference>
<dbReference type="AlphaFoldDB" id="A0A9W6YWK3"/>